<name>C0W5R0_9ACTO</name>
<feature type="non-terminal residue" evidence="1">
    <location>
        <position position="1"/>
    </location>
</feature>
<dbReference type="EMBL" id="ACFH01000095">
    <property type="protein sequence ID" value="EEH65906.1"/>
    <property type="molecule type" value="Genomic_DNA"/>
</dbReference>
<protein>
    <submittedName>
        <fullName evidence="1">Uncharacterized protein</fullName>
    </submittedName>
</protein>
<reference evidence="1 2" key="1">
    <citation type="submission" date="2009-01" db="EMBL/GenBank/DDBJ databases">
        <authorList>
            <person name="Qin X."/>
            <person name="Bachman B."/>
            <person name="Battles P."/>
            <person name="Bell A."/>
            <person name="Bess C."/>
            <person name="Bickham C."/>
            <person name="Chaboub L."/>
            <person name="Chen D."/>
            <person name="Coyle M."/>
            <person name="Deiros D.R."/>
            <person name="Dinh H."/>
            <person name="Forbes L."/>
            <person name="Fowler G."/>
            <person name="Francisco L."/>
            <person name="Fu Q."/>
            <person name="Gubbala S."/>
            <person name="Hale W."/>
            <person name="Han Y."/>
            <person name="Hemphill L."/>
            <person name="Highlander S.K."/>
            <person name="Hirani K."/>
            <person name="Hogues M."/>
            <person name="Jackson L."/>
            <person name="Jakkamsetti A."/>
            <person name="Javaid M."/>
            <person name="Jiang H."/>
            <person name="Korchina V."/>
            <person name="Kovar C."/>
            <person name="Lara F."/>
            <person name="Lee S."/>
            <person name="Mata R."/>
            <person name="Mathew T."/>
            <person name="Moen C."/>
            <person name="Morales K."/>
            <person name="Munidasa M."/>
            <person name="Nazareth L."/>
            <person name="Ngo R."/>
            <person name="Nguyen L."/>
            <person name="Okwuonu G."/>
            <person name="Ongeri F."/>
            <person name="Patil S."/>
            <person name="Petrosino J."/>
            <person name="Pham C."/>
            <person name="Pham P."/>
            <person name="Pu L.-L."/>
            <person name="Puazo M."/>
            <person name="Raj R."/>
            <person name="Reid J."/>
            <person name="Rouhana J."/>
            <person name="Saada N."/>
            <person name="Shang Y."/>
            <person name="Simmons D."/>
            <person name="Thornton R."/>
            <person name="Warren J."/>
            <person name="Weissenberger G."/>
            <person name="Zhang J."/>
            <person name="Zhang L."/>
            <person name="Zhou C."/>
            <person name="Zhu D."/>
            <person name="Muzny D."/>
            <person name="Worley K."/>
            <person name="Gibbs R."/>
        </authorList>
    </citation>
    <scope>NUCLEOTIDE SEQUENCE [LARGE SCALE GENOMIC DNA]</scope>
    <source>
        <strain evidence="1 2">DSM 15434</strain>
    </source>
</reference>
<dbReference type="Proteomes" id="UP000004778">
    <property type="component" value="Unassembled WGS sequence"/>
</dbReference>
<comment type="caution">
    <text evidence="1">The sequence shown here is derived from an EMBL/GenBank/DDBJ whole genome shotgun (WGS) entry which is preliminary data.</text>
</comment>
<accession>C0W5R0</accession>
<dbReference type="HOGENOM" id="CLU_3280863_0_0_11"/>
<evidence type="ECO:0000313" key="1">
    <source>
        <dbReference type="EMBL" id="EEH65906.1"/>
    </source>
</evidence>
<sequence>GRRRWARPHGAVLAGAVGQPETAQRIRGISSNWVINKGLL</sequence>
<evidence type="ECO:0000313" key="2">
    <source>
        <dbReference type="Proteomes" id="UP000004778"/>
    </source>
</evidence>
<gene>
    <name evidence="1" type="ORF">HMPREF0058_1204</name>
</gene>
<proteinExistence type="predicted"/>
<dbReference type="AlphaFoldDB" id="C0W5R0"/>
<organism evidence="1 2">
    <name type="scientific">Actinomyces urogenitalis DSM 15434</name>
    <dbReference type="NCBI Taxonomy" id="525246"/>
    <lineage>
        <taxon>Bacteria</taxon>
        <taxon>Bacillati</taxon>
        <taxon>Actinomycetota</taxon>
        <taxon>Actinomycetes</taxon>
        <taxon>Actinomycetales</taxon>
        <taxon>Actinomycetaceae</taxon>
        <taxon>Actinomyces</taxon>
    </lineage>
</organism>
<keyword evidence="2" id="KW-1185">Reference proteome</keyword>